<comment type="subcellular location">
    <subcellularLocation>
        <location evidence="1">Cell outer membrane</location>
    </subcellularLocation>
</comment>
<evidence type="ECO:0000259" key="4">
    <source>
        <dbReference type="Pfam" id="PF07715"/>
    </source>
</evidence>
<accession>A0ABV7YSL6</accession>
<dbReference type="Gene3D" id="2.60.40.1120">
    <property type="entry name" value="Carboxypeptidase-like, regulatory domain"/>
    <property type="match status" value="1"/>
</dbReference>
<sequence>MKKNFTLFILTLFHICAFGQKPTQTIHGIITDQQTLQTLPGATVTISSPNYKNSVISDSAGKFTLTKIPVGRVAIQVQYIGYEPYSMPDFLVTSTKVPYLTISLSPGAIATDEVIISASKNAFEPLNELSVVSTRSFTAEETERMPAGINDPARAALSYPGVQRGQDDTENQIVVRGNSPIGILWRLEGVDIPNPNHFAIIGSSGGGVSVFSAQLIAKSDFSTGGFSAEYGNALSGAFDIRFRNGNFENRENRFKLSVLGMDFSTEGPIKKGRSSYLVNYRYSTLGLLSSMGIYLVGERVTNNFQDLSFNLTFRSKSGKSVQTVFGLGGLSEERYLPVSDPNKRIIGSANQWEDRVKPANMGAMGYTWTYLPDTRSYIKAVVAVMGSDIQRMSDTLDLQDQRFRFETQKYTDKRLVSSVTYQRKLTNKTVLKTGLIFNQIFFDFYKNTIPRTSVNDINQIQRKTSIQGSGQTQQLQQYVSLHHDISPKLSVNAGYHFLMLMTNKSTSLEPRVSLQLKPTANQRLSLAYGLHGRILPLMAYYFKDSLGNYPNLNLKMLKAHHGVLAYHLYTKSKMRFSAETYVQRLINVPIKPDATATYWMLNNSSDFPEFATVSKGKGLNYGLDLSLEKLFSNSYYFLVTGSLLKSTYSTLTGLSYNSRFNTGFSTSYTGGKEFPLKNGGILQLGMRYLLNGGFRYTPFDQTLSGIQGSFVPLENGDFSQQVPAYKRLDGRIAYRYNRKKLAGNISLDVQNILNRINATSISYNAATNSTKIEYRGSGFVPVLSFQFDF</sequence>
<keyword evidence="6" id="KW-1185">Reference proteome</keyword>
<organism evidence="5 6">
    <name type="scientific">Lacihabitans lacunae</name>
    <dbReference type="NCBI Taxonomy" id="1028214"/>
    <lineage>
        <taxon>Bacteria</taxon>
        <taxon>Pseudomonadati</taxon>
        <taxon>Bacteroidota</taxon>
        <taxon>Cytophagia</taxon>
        <taxon>Cytophagales</taxon>
        <taxon>Leadbetterellaceae</taxon>
        <taxon>Lacihabitans</taxon>
    </lineage>
</organism>
<dbReference type="SUPFAM" id="SSF56935">
    <property type="entry name" value="Porins"/>
    <property type="match status" value="1"/>
</dbReference>
<feature type="domain" description="TonB-dependent receptor plug" evidence="4">
    <location>
        <begin position="132"/>
        <end position="236"/>
    </location>
</feature>
<evidence type="ECO:0000256" key="1">
    <source>
        <dbReference type="ARBA" id="ARBA00004442"/>
    </source>
</evidence>
<gene>
    <name evidence="5" type="ORF">ACFOOI_06860</name>
</gene>
<comment type="caution">
    <text evidence="5">The sequence shown here is derived from an EMBL/GenBank/DDBJ whole genome shotgun (WGS) entry which is preliminary data.</text>
</comment>
<dbReference type="InterPro" id="IPR036942">
    <property type="entry name" value="Beta-barrel_TonB_sf"/>
</dbReference>
<dbReference type="InterPro" id="IPR012910">
    <property type="entry name" value="Plug_dom"/>
</dbReference>
<evidence type="ECO:0000256" key="2">
    <source>
        <dbReference type="ARBA" id="ARBA00023136"/>
    </source>
</evidence>
<dbReference type="Gene3D" id="2.40.170.20">
    <property type="entry name" value="TonB-dependent receptor, beta-barrel domain"/>
    <property type="match status" value="1"/>
</dbReference>
<evidence type="ECO:0000313" key="5">
    <source>
        <dbReference type="EMBL" id="MFC3810363.1"/>
    </source>
</evidence>
<dbReference type="SUPFAM" id="SSF49464">
    <property type="entry name" value="Carboxypeptidase regulatory domain-like"/>
    <property type="match status" value="1"/>
</dbReference>
<protein>
    <submittedName>
        <fullName evidence="5">Carboxypeptidase regulatory-like domain-containing protein</fullName>
    </submittedName>
</protein>
<name>A0ABV7YSL6_9BACT</name>
<dbReference type="EMBL" id="JBHRYQ010000001">
    <property type="protein sequence ID" value="MFC3810363.1"/>
    <property type="molecule type" value="Genomic_DNA"/>
</dbReference>
<keyword evidence="2" id="KW-0472">Membrane</keyword>
<dbReference type="Pfam" id="PF13620">
    <property type="entry name" value="CarboxypepD_reg"/>
    <property type="match status" value="1"/>
</dbReference>
<evidence type="ECO:0000313" key="6">
    <source>
        <dbReference type="Proteomes" id="UP001595616"/>
    </source>
</evidence>
<dbReference type="Gene3D" id="2.170.130.10">
    <property type="entry name" value="TonB-dependent receptor, plug domain"/>
    <property type="match status" value="1"/>
</dbReference>
<evidence type="ECO:0000256" key="3">
    <source>
        <dbReference type="ARBA" id="ARBA00023237"/>
    </source>
</evidence>
<reference evidence="6" key="1">
    <citation type="journal article" date="2019" name="Int. J. Syst. Evol. Microbiol.">
        <title>The Global Catalogue of Microorganisms (GCM) 10K type strain sequencing project: providing services to taxonomists for standard genome sequencing and annotation.</title>
        <authorList>
            <consortium name="The Broad Institute Genomics Platform"/>
            <consortium name="The Broad Institute Genome Sequencing Center for Infectious Disease"/>
            <person name="Wu L."/>
            <person name="Ma J."/>
        </authorList>
    </citation>
    <scope>NUCLEOTIDE SEQUENCE [LARGE SCALE GENOMIC DNA]</scope>
    <source>
        <strain evidence="6">CECT 7956</strain>
    </source>
</reference>
<dbReference type="RefSeq" id="WP_379836438.1">
    <property type="nucleotide sequence ID" value="NZ_JBHRYQ010000001.1"/>
</dbReference>
<dbReference type="Pfam" id="PF07715">
    <property type="entry name" value="Plug"/>
    <property type="match status" value="1"/>
</dbReference>
<proteinExistence type="predicted"/>
<dbReference type="Proteomes" id="UP001595616">
    <property type="component" value="Unassembled WGS sequence"/>
</dbReference>
<dbReference type="InterPro" id="IPR008969">
    <property type="entry name" value="CarboxyPept-like_regulatory"/>
</dbReference>
<keyword evidence="3" id="KW-0998">Cell outer membrane</keyword>
<dbReference type="InterPro" id="IPR037066">
    <property type="entry name" value="Plug_dom_sf"/>
</dbReference>